<organism evidence="1 2">
    <name type="scientific">Alkalihalobacterium chitinilyticum</name>
    <dbReference type="NCBI Taxonomy" id="2980103"/>
    <lineage>
        <taxon>Bacteria</taxon>
        <taxon>Bacillati</taxon>
        <taxon>Bacillota</taxon>
        <taxon>Bacilli</taxon>
        <taxon>Bacillales</taxon>
        <taxon>Bacillaceae</taxon>
        <taxon>Alkalihalobacterium</taxon>
    </lineage>
</organism>
<dbReference type="EMBL" id="JAOTPO010000006">
    <property type="protein sequence ID" value="MDE5413945.1"/>
    <property type="molecule type" value="Genomic_DNA"/>
</dbReference>
<name>A0ABT5VEQ4_9BACI</name>
<keyword evidence="2" id="KW-1185">Reference proteome</keyword>
<accession>A0ABT5VEQ4</accession>
<sequence>MEVVIIALFVLAILLLIASFFVKDRTKDLENQLESFSMTFMQEIYQLKKKVTILEEEILSGSEEAYYTQTPQKNTTNDLLNEVAAYYEAGYSIEKIADLTTLSESEVLGLIATYQRKE</sequence>
<proteinExistence type="predicted"/>
<protein>
    <recommendedName>
        <fullName evidence="3">DUF2802 domain-containing protein</fullName>
    </recommendedName>
</protein>
<evidence type="ECO:0008006" key="3">
    <source>
        <dbReference type="Google" id="ProtNLM"/>
    </source>
</evidence>
<evidence type="ECO:0000313" key="1">
    <source>
        <dbReference type="EMBL" id="MDE5413945.1"/>
    </source>
</evidence>
<comment type="caution">
    <text evidence="1">The sequence shown here is derived from an EMBL/GenBank/DDBJ whole genome shotgun (WGS) entry which is preliminary data.</text>
</comment>
<dbReference type="Proteomes" id="UP001148125">
    <property type="component" value="Unassembled WGS sequence"/>
</dbReference>
<evidence type="ECO:0000313" key="2">
    <source>
        <dbReference type="Proteomes" id="UP001148125"/>
    </source>
</evidence>
<gene>
    <name evidence="1" type="ORF">N7Z68_11180</name>
</gene>
<reference evidence="1" key="1">
    <citation type="submission" date="2024-05" db="EMBL/GenBank/DDBJ databases">
        <title>Alkalihalobacillus sp. strain MEB203 novel alkaliphilic bacterium from Lonar Lake, India.</title>
        <authorList>
            <person name="Joshi A."/>
            <person name="Thite S."/>
            <person name="Mengade P."/>
        </authorList>
    </citation>
    <scope>NUCLEOTIDE SEQUENCE</scope>
    <source>
        <strain evidence="1">MEB 203</strain>
    </source>
</reference>
<dbReference type="RefSeq" id="WP_275118555.1">
    <property type="nucleotide sequence ID" value="NZ_JAOTPO010000006.1"/>
</dbReference>